<keyword evidence="2" id="KW-1185">Reference proteome</keyword>
<dbReference type="InterPro" id="IPR027417">
    <property type="entry name" value="P-loop_NTPase"/>
</dbReference>
<evidence type="ECO:0000313" key="1">
    <source>
        <dbReference type="EMBL" id="ODR96662.1"/>
    </source>
</evidence>
<protein>
    <submittedName>
        <fullName evidence="1">Uncharacterized protein</fullName>
    </submittedName>
</protein>
<dbReference type="STRING" id="1774969.AUC69_13705"/>
<dbReference type="SUPFAM" id="SSF52540">
    <property type="entry name" value="P-loop containing nucleoside triphosphate hydrolases"/>
    <property type="match status" value="1"/>
</dbReference>
<dbReference type="AlphaFoldDB" id="A0A1E3VT11"/>
<gene>
    <name evidence="1" type="ORF">AUC69_13705</name>
</gene>
<organism evidence="1 2">
    <name type="scientific">Methyloceanibacter superfactus</name>
    <dbReference type="NCBI Taxonomy" id="1774969"/>
    <lineage>
        <taxon>Bacteria</taxon>
        <taxon>Pseudomonadati</taxon>
        <taxon>Pseudomonadota</taxon>
        <taxon>Alphaproteobacteria</taxon>
        <taxon>Hyphomicrobiales</taxon>
        <taxon>Hyphomicrobiaceae</taxon>
        <taxon>Methyloceanibacter</taxon>
    </lineage>
</organism>
<name>A0A1E3VT11_9HYPH</name>
<reference evidence="1 2" key="1">
    <citation type="journal article" date="2016" name="Environ. Microbiol.">
        <title>New Methyloceanibacter diversity from North Sea sediments includes methanotroph containing solely the soluble methane monooxygenase.</title>
        <authorList>
            <person name="Vekeman B."/>
            <person name="Kerckhof F.M."/>
            <person name="Cremers G."/>
            <person name="de Vos P."/>
            <person name="Vandamme P."/>
            <person name="Boon N."/>
            <person name="Op den Camp H.J."/>
            <person name="Heylen K."/>
        </authorList>
    </citation>
    <scope>NUCLEOTIDE SEQUENCE [LARGE SCALE GENOMIC DNA]</scope>
    <source>
        <strain evidence="1 2">R-67175</strain>
    </source>
</reference>
<sequence>MVIKGPSGSGKSYALNTALKFIPSEAYEYFSGMSEKALLYNKGLNLKHRYLVIGEAAGLSEGSGRAFLRQLLTEGKVRYATVQSTSEGNVGQELQPLEGPTGLILTTTANALHPEDESRMLSYHLDESPERIREALLKQAAGVKSKPKDLDTGPWFALHRFVGSRPLSVAIPYADKLAKALPDTHFRVLRDFPHILSLISAHALLHQCTRDRDQDGSVIAKFADYEAVYAFVAEPLAYGLDNAVPEQVRFVVEGVQELQGQRGASMDGVSQVKLAEMLGRDPSVISRNVAKAVNQGYLKNLTPGQGRLATLLPGDRQLPRGSVLPHPDELKGLNEMQRTSAISRESLLPEIPF</sequence>
<proteinExistence type="predicted"/>
<evidence type="ECO:0000313" key="2">
    <source>
        <dbReference type="Proteomes" id="UP000094472"/>
    </source>
</evidence>
<dbReference type="Proteomes" id="UP000094472">
    <property type="component" value="Unassembled WGS sequence"/>
</dbReference>
<dbReference type="EMBL" id="LPWF01000028">
    <property type="protein sequence ID" value="ODR96662.1"/>
    <property type="molecule type" value="Genomic_DNA"/>
</dbReference>
<accession>A0A1E3VT11</accession>
<comment type="caution">
    <text evidence="1">The sequence shown here is derived from an EMBL/GenBank/DDBJ whole genome shotgun (WGS) entry which is preliminary data.</text>
</comment>